<keyword evidence="2" id="KW-1185">Reference proteome</keyword>
<organism evidence="1 2">
    <name type="scientific">Acanthamoeba castellanii (strain ATCC 30010 / Neff)</name>
    <dbReference type="NCBI Taxonomy" id="1257118"/>
    <lineage>
        <taxon>Eukaryota</taxon>
        <taxon>Amoebozoa</taxon>
        <taxon>Discosea</taxon>
        <taxon>Longamoebia</taxon>
        <taxon>Centramoebida</taxon>
        <taxon>Acanthamoebidae</taxon>
        <taxon>Acanthamoeba</taxon>
    </lineage>
</organism>
<dbReference type="GeneID" id="14911920"/>
<sequence length="112" mass="12022">MSNGGSTSMRGDGTIVSIQGSMAGRFVFLGTNKLFDASHSPHAGWLYKYAVPGARGVSSIKYNQQMKLFNIAPAGIATVQVMPFANLANITILPRQDITLNLAAFYLAFAHK</sequence>
<dbReference type="VEuPathDB" id="AmoebaDB:ACA1_122320"/>
<reference evidence="1 2" key="1">
    <citation type="journal article" date="2013" name="Genome Biol.">
        <title>Genome of Acanthamoeba castellanii highlights extensive lateral gene transfer and early evolution of tyrosine kinase signaling.</title>
        <authorList>
            <person name="Clarke M."/>
            <person name="Lohan A.J."/>
            <person name="Liu B."/>
            <person name="Lagkouvardos I."/>
            <person name="Roy S."/>
            <person name="Zafar N."/>
            <person name="Bertelli C."/>
            <person name="Schilde C."/>
            <person name="Kianianmomeni A."/>
            <person name="Burglin T.R."/>
            <person name="Frech C."/>
            <person name="Turcotte B."/>
            <person name="Kopec K.O."/>
            <person name="Synnott J.M."/>
            <person name="Choo C."/>
            <person name="Paponov I."/>
            <person name="Finkler A."/>
            <person name="Soon Heng Tan C."/>
            <person name="Hutchins A.P."/>
            <person name="Weinmeier T."/>
            <person name="Rattei T."/>
            <person name="Chu J.S."/>
            <person name="Gimenez G."/>
            <person name="Irimia M."/>
            <person name="Rigden D.J."/>
            <person name="Fitzpatrick D.A."/>
            <person name="Lorenzo-Morales J."/>
            <person name="Bateman A."/>
            <person name="Chiu C.H."/>
            <person name="Tang P."/>
            <person name="Hegemann P."/>
            <person name="Fromm H."/>
            <person name="Raoult D."/>
            <person name="Greub G."/>
            <person name="Miranda-Saavedra D."/>
            <person name="Chen N."/>
            <person name="Nash P."/>
            <person name="Ginger M.L."/>
            <person name="Horn M."/>
            <person name="Schaap P."/>
            <person name="Caler L."/>
            <person name="Loftus B."/>
        </authorList>
    </citation>
    <scope>NUCLEOTIDE SEQUENCE [LARGE SCALE GENOMIC DNA]</scope>
    <source>
        <strain evidence="1 2">Neff</strain>
    </source>
</reference>
<protein>
    <submittedName>
        <fullName evidence="1">Uncharacterized protein</fullName>
    </submittedName>
</protein>
<evidence type="ECO:0000313" key="1">
    <source>
        <dbReference type="EMBL" id="ELR11471.1"/>
    </source>
</evidence>
<dbReference type="EMBL" id="KB008151">
    <property type="protein sequence ID" value="ELR11471.1"/>
    <property type="molecule type" value="Genomic_DNA"/>
</dbReference>
<dbReference type="AlphaFoldDB" id="L8GGZ5"/>
<name>L8GGZ5_ACACF</name>
<accession>L8GGZ5</accession>
<proteinExistence type="predicted"/>
<evidence type="ECO:0000313" key="2">
    <source>
        <dbReference type="Proteomes" id="UP000011083"/>
    </source>
</evidence>
<gene>
    <name evidence="1" type="ORF">ACA1_122320</name>
</gene>
<dbReference type="Proteomes" id="UP000011083">
    <property type="component" value="Unassembled WGS sequence"/>
</dbReference>
<dbReference type="RefSeq" id="XP_004333484.1">
    <property type="nucleotide sequence ID" value="XM_004333436.1"/>
</dbReference>
<dbReference type="KEGG" id="acan:ACA1_122320"/>